<evidence type="ECO:0008006" key="3">
    <source>
        <dbReference type="Google" id="ProtNLM"/>
    </source>
</evidence>
<gene>
    <name evidence="1" type="ORF">Ae201684_006791</name>
</gene>
<dbReference type="VEuPathDB" id="FungiDB:AeMF1_008431"/>
<organism evidence="1 2">
    <name type="scientific">Aphanomyces euteiches</name>
    <dbReference type="NCBI Taxonomy" id="100861"/>
    <lineage>
        <taxon>Eukaryota</taxon>
        <taxon>Sar</taxon>
        <taxon>Stramenopiles</taxon>
        <taxon>Oomycota</taxon>
        <taxon>Saprolegniomycetes</taxon>
        <taxon>Saprolegniales</taxon>
        <taxon>Verrucalvaceae</taxon>
        <taxon>Aphanomyces</taxon>
    </lineage>
</organism>
<dbReference type="Proteomes" id="UP000481153">
    <property type="component" value="Unassembled WGS sequence"/>
</dbReference>
<evidence type="ECO:0000313" key="1">
    <source>
        <dbReference type="EMBL" id="KAF0736979.1"/>
    </source>
</evidence>
<proteinExistence type="predicted"/>
<dbReference type="AlphaFoldDB" id="A0A6G0XAG3"/>
<dbReference type="EMBL" id="VJMJ01000085">
    <property type="protein sequence ID" value="KAF0736979.1"/>
    <property type="molecule type" value="Genomic_DNA"/>
</dbReference>
<keyword evidence="2" id="KW-1185">Reference proteome</keyword>
<name>A0A6G0XAG3_9STRA</name>
<sequence>MFKKRPKLTMLPTLESEQWRVFKLAKDPTLRYQAINEIYQQQCQLTDIAMIESGVLDKDNYYEIATPRFTKANGDLLLQAAYTFTLDFDFNNVSDFAWLLTHCGLEPKSSGKTYTTLEKFDSNSAYVCFQKSFISLPYQSNNLLKRYREANRDVILGRSILEDELYPFEDGKLIMNKSLWLVLDKVNDGKSCRVSYFHKCMLPMVQPNTLKPYAAIALAQCPITSCNASRQTNMSSRRR</sequence>
<accession>A0A6G0XAG3</accession>
<reference evidence="1 2" key="1">
    <citation type="submission" date="2019-07" db="EMBL/GenBank/DDBJ databases">
        <title>Genomics analysis of Aphanomyces spp. identifies a new class of oomycete effector associated with host adaptation.</title>
        <authorList>
            <person name="Gaulin E."/>
        </authorList>
    </citation>
    <scope>NUCLEOTIDE SEQUENCE [LARGE SCALE GENOMIC DNA]</scope>
    <source>
        <strain evidence="1 2">ATCC 201684</strain>
    </source>
</reference>
<protein>
    <recommendedName>
        <fullName evidence="3">START domain-containing protein</fullName>
    </recommendedName>
</protein>
<comment type="caution">
    <text evidence="1">The sequence shown here is derived from an EMBL/GenBank/DDBJ whole genome shotgun (WGS) entry which is preliminary data.</text>
</comment>
<evidence type="ECO:0000313" key="2">
    <source>
        <dbReference type="Proteomes" id="UP000481153"/>
    </source>
</evidence>